<gene>
    <name evidence="2" type="ORF">EDB95_0642</name>
</gene>
<keyword evidence="3" id="KW-1185">Reference proteome</keyword>
<dbReference type="Proteomes" id="UP000294498">
    <property type="component" value="Unassembled WGS sequence"/>
</dbReference>
<name>A0A4V3GLI1_9BACT</name>
<dbReference type="EMBL" id="SODV01000001">
    <property type="protein sequence ID" value="TDW99632.1"/>
    <property type="molecule type" value="Genomic_DNA"/>
</dbReference>
<dbReference type="RefSeq" id="WP_133990494.1">
    <property type="nucleotide sequence ID" value="NZ_SODV01000001.1"/>
</dbReference>
<evidence type="ECO:0008006" key="4">
    <source>
        <dbReference type="Google" id="ProtNLM"/>
    </source>
</evidence>
<evidence type="ECO:0000313" key="3">
    <source>
        <dbReference type="Proteomes" id="UP000294498"/>
    </source>
</evidence>
<dbReference type="PROSITE" id="PS51257">
    <property type="entry name" value="PROKAR_LIPOPROTEIN"/>
    <property type="match status" value="1"/>
</dbReference>
<keyword evidence="1" id="KW-0732">Signal</keyword>
<protein>
    <recommendedName>
        <fullName evidence="4">Ig-like domain-containing protein</fullName>
    </recommendedName>
</protein>
<evidence type="ECO:0000256" key="1">
    <source>
        <dbReference type="SAM" id="SignalP"/>
    </source>
</evidence>
<accession>A0A4V3GLI1</accession>
<sequence>MRTMLMKMLGALLVCSAVACGKGGGSTPEATLAVTTTPAEGSTQAAAPGPTFALNVTITSTMPPKGVTVAITAYVDGQSNLPFFTQSGSTTTASNNYTITSTPAQESCVVSITVTSNTKSSNTWTGTYRYSMK</sequence>
<dbReference type="AlphaFoldDB" id="A0A4V3GLI1"/>
<comment type="caution">
    <text evidence="2">The sequence shown here is derived from an EMBL/GenBank/DDBJ whole genome shotgun (WGS) entry which is preliminary data.</text>
</comment>
<dbReference type="OrthoDB" id="674463at2"/>
<feature type="chain" id="PRO_5020413177" description="Ig-like domain-containing protein" evidence="1">
    <location>
        <begin position="20"/>
        <end position="133"/>
    </location>
</feature>
<organism evidence="2 3">
    <name type="scientific">Dinghuibacter silviterrae</name>
    <dbReference type="NCBI Taxonomy" id="1539049"/>
    <lineage>
        <taxon>Bacteria</taxon>
        <taxon>Pseudomonadati</taxon>
        <taxon>Bacteroidota</taxon>
        <taxon>Chitinophagia</taxon>
        <taxon>Chitinophagales</taxon>
        <taxon>Chitinophagaceae</taxon>
        <taxon>Dinghuibacter</taxon>
    </lineage>
</organism>
<reference evidence="2 3" key="1">
    <citation type="submission" date="2019-03" db="EMBL/GenBank/DDBJ databases">
        <title>Genomic Encyclopedia of Type Strains, Phase IV (KMG-IV): sequencing the most valuable type-strain genomes for metagenomic binning, comparative biology and taxonomic classification.</title>
        <authorList>
            <person name="Goeker M."/>
        </authorList>
    </citation>
    <scope>NUCLEOTIDE SEQUENCE [LARGE SCALE GENOMIC DNA]</scope>
    <source>
        <strain evidence="2 3">DSM 100059</strain>
    </source>
</reference>
<evidence type="ECO:0000313" key="2">
    <source>
        <dbReference type="EMBL" id="TDW99632.1"/>
    </source>
</evidence>
<proteinExistence type="predicted"/>
<feature type="signal peptide" evidence="1">
    <location>
        <begin position="1"/>
        <end position="19"/>
    </location>
</feature>